<evidence type="ECO:0000256" key="2">
    <source>
        <dbReference type="ARBA" id="ARBA00022692"/>
    </source>
</evidence>
<protein>
    <submittedName>
        <fullName evidence="7">Solute carrier family 2, facilitated glucose transporter member 9 isoform X1</fullName>
    </submittedName>
</protein>
<dbReference type="InterPro" id="IPR036259">
    <property type="entry name" value="MFS_trans_sf"/>
</dbReference>
<dbReference type="AlphaFoldDB" id="A0AAD3N8S7"/>
<dbReference type="GO" id="GO:0005886">
    <property type="term" value="C:plasma membrane"/>
    <property type="evidence" value="ECO:0007669"/>
    <property type="project" value="TreeGrafter"/>
</dbReference>
<evidence type="ECO:0000256" key="3">
    <source>
        <dbReference type="ARBA" id="ARBA00022989"/>
    </source>
</evidence>
<evidence type="ECO:0000313" key="7">
    <source>
        <dbReference type="EMBL" id="GLD69942.1"/>
    </source>
</evidence>
<dbReference type="PANTHER" id="PTHR23503:SF35">
    <property type="entry name" value="SOLUTE CARRIER FAMILY 2, FACILITATED GLUCOSE TRANSPORTER MEMBER 9"/>
    <property type="match status" value="1"/>
</dbReference>
<dbReference type="GO" id="GO:0046323">
    <property type="term" value="P:D-glucose import"/>
    <property type="evidence" value="ECO:0007669"/>
    <property type="project" value="TreeGrafter"/>
</dbReference>
<feature type="transmembrane region" description="Helical" evidence="5">
    <location>
        <begin position="185"/>
        <end position="210"/>
    </location>
</feature>
<dbReference type="InterPro" id="IPR005828">
    <property type="entry name" value="MFS_sugar_transport-like"/>
</dbReference>
<dbReference type="PROSITE" id="PS00217">
    <property type="entry name" value="SUGAR_TRANSPORT_2"/>
    <property type="match status" value="1"/>
</dbReference>
<feature type="transmembrane region" description="Helical" evidence="5">
    <location>
        <begin position="117"/>
        <end position="137"/>
    </location>
</feature>
<reference evidence="7" key="1">
    <citation type="submission" date="2022-08" db="EMBL/GenBank/DDBJ databases">
        <title>Genome sequencing of akame (Lates japonicus).</title>
        <authorList>
            <person name="Hashiguchi Y."/>
            <person name="Takahashi H."/>
        </authorList>
    </citation>
    <scope>NUCLEOTIDE SEQUENCE</scope>
    <source>
        <strain evidence="7">Kochi</strain>
    </source>
</reference>
<comment type="subcellular location">
    <subcellularLocation>
        <location evidence="1">Membrane</location>
        <topology evidence="1">Multi-pass membrane protein</topology>
    </subcellularLocation>
</comment>
<organism evidence="7 8">
    <name type="scientific">Lates japonicus</name>
    <name type="common">Japanese lates</name>
    <dbReference type="NCBI Taxonomy" id="270547"/>
    <lineage>
        <taxon>Eukaryota</taxon>
        <taxon>Metazoa</taxon>
        <taxon>Chordata</taxon>
        <taxon>Craniata</taxon>
        <taxon>Vertebrata</taxon>
        <taxon>Euteleostomi</taxon>
        <taxon>Actinopterygii</taxon>
        <taxon>Neopterygii</taxon>
        <taxon>Teleostei</taxon>
        <taxon>Neoteleostei</taxon>
        <taxon>Acanthomorphata</taxon>
        <taxon>Carangaria</taxon>
        <taxon>Carangaria incertae sedis</taxon>
        <taxon>Centropomidae</taxon>
        <taxon>Lates</taxon>
    </lineage>
</organism>
<evidence type="ECO:0000259" key="6">
    <source>
        <dbReference type="PROSITE" id="PS50850"/>
    </source>
</evidence>
<evidence type="ECO:0000313" key="8">
    <source>
        <dbReference type="Proteomes" id="UP001279410"/>
    </source>
</evidence>
<keyword evidence="7" id="KW-0762">Sugar transport</keyword>
<feature type="domain" description="Major facilitator superfamily (MFS) profile" evidence="6">
    <location>
        <begin position="1"/>
        <end position="292"/>
    </location>
</feature>
<dbReference type="SUPFAM" id="SSF103473">
    <property type="entry name" value="MFS general substrate transporter"/>
    <property type="match status" value="1"/>
</dbReference>
<name>A0AAD3N8S7_LATJO</name>
<dbReference type="InterPro" id="IPR003663">
    <property type="entry name" value="Sugar/inositol_transpt"/>
</dbReference>
<evidence type="ECO:0000256" key="1">
    <source>
        <dbReference type="ARBA" id="ARBA00004141"/>
    </source>
</evidence>
<dbReference type="PANTHER" id="PTHR23503">
    <property type="entry name" value="SOLUTE CARRIER FAMILY 2"/>
    <property type="match status" value="1"/>
</dbReference>
<dbReference type="InterPro" id="IPR005829">
    <property type="entry name" value="Sugar_transporter_CS"/>
</dbReference>
<evidence type="ECO:0000256" key="5">
    <source>
        <dbReference type="SAM" id="Phobius"/>
    </source>
</evidence>
<evidence type="ECO:0000256" key="4">
    <source>
        <dbReference type="ARBA" id="ARBA00023136"/>
    </source>
</evidence>
<keyword evidence="4 5" id="KW-0472">Membrane</keyword>
<dbReference type="InterPro" id="IPR020846">
    <property type="entry name" value="MFS_dom"/>
</dbReference>
<feature type="transmembrane region" description="Helical" evidence="5">
    <location>
        <begin position="56"/>
        <end position="73"/>
    </location>
</feature>
<dbReference type="PROSITE" id="PS50850">
    <property type="entry name" value="MFS"/>
    <property type="match status" value="1"/>
</dbReference>
<keyword evidence="8" id="KW-1185">Reference proteome</keyword>
<dbReference type="Proteomes" id="UP001279410">
    <property type="component" value="Unassembled WGS sequence"/>
</dbReference>
<dbReference type="Pfam" id="PF00083">
    <property type="entry name" value="Sugar_tr"/>
    <property type="match status" value="2"/>
</dbReference>
<keyword evidence="3 5" id="KW-1133">Transmembrane helix</keyword>
<accession>A0AAD3N8S7</accession>
<sequence>YIKAFFNKTWVERYGEPLGGETATLLWSITVSIFAIGGLFGALSVSFIIKVLGRKGTLLLNNSFAVIAALLLFLGERAKSFEMLIIGRLIIGVDSGIALSALPMYLGEISPRHIRGFIGQFNSILICLGVFTGQVLGLPELLGQRFLGKTDVSQELEEVHAEARAQDNLHTISVLQLLRSPAVRWQLITIIITMACYQLCGLNAIWYYTNGILREAGFAENILPYITLSTGAIETLAAIISGLVIETDREKPLIFGFLPWRVLQPIQVFPSANFRTVMMWMPYLSFISVYWL</sequence>
<gene>
    <name evidence="7" type="ORF">AKAME5_002125900</name>
</gene>
<dbReference type="InterPro" id="IPR045263">
    <property type="entry name" value="GLUT"/>
</dbReference>
<dbReference type="GO" id="GO:0070837">
    <property type="term" value="P:dehydroascorbic acid transport"/>
    <property type="evidence" value="ECO:0007669"/>
    <property type="project" value="TreeGrafter"/>
</dbReference>
<dbReference type="PRINTS" id="PR00171">
    <property type="entry name" value="SUGRTRNSPORT"/>
</dbReference>
<feature type="transmembrane region" description="Helical" evidence="5">
    <location>
        <begin position="222"/>
        <end position="245"/>
    </location>
</feature>
<feature type="non-terminal residue" evidence="7">
    <location>
        <position position="292"/>
    </location>
</feature>
<feature type="transmembrane region" description="Helical" evidence="5">
    <location>
        <begin position="25"/>
        <end position="49"/>
    </location>
</feature>
<feature type="transmembrane region" description="Helical" evidence="5">
    <location>
        <begin position="85"/>
        <end position="105"/>
    </location>
</feature>
<proteinExistence type="predicted"/>
<dbReference type="GO" id="GO:0055056">
    <property type="term" value="F:D-glucose transmembrane transporter activity"/>
    <property type="evidence" value="ECO:0007669"/>
    <property type="project" value="TreeGrafter"/>
</dbReference>
<comment type="caution">
    <text evidence="7">The sequence shown here is derived from an EMBL/GenBank/DDBJ whole genome shotgun (WGS) entry which is preliminary data.</text>
</comment>
<keyword evidence="2 5" id="KW-0812">Transmembrane</keyword>
<keyword evidence="7" id="KW-0813">Transport</keyword>
<dbReference type="Gene3D" id="1.20.1250.20">
    <property type="entry name" value="MFS general substrate transporter like domains"/>
    <property type="match status" value="2"/>
</dbReference>
<dbReference type="EMBL" id="BRZM01000311">
    <property type="protein sequence ID" value="GLD69942.1"/>
    <property type="molecule type" value="Genomic_DNA"/>
</dbReference>